<sequence>MTFFSEFTTKLMEISYTKSLAEMEMKDPSIIYQWPMNSLDELKTMSMAAALENNIHQSYSHSMFDLKPPTKMCHVVDRPLKPPKTNSWTSCITDNNSNQQAVASPKPFSYANSNYTNQVGIVKPEEETVSSKFATALASDIFQSSFGNQNYMFKACQEAKRISSSSRSFSQTQDHIIAERKRREKLSQRFIALSALVPGLKKMDKASVLGDAIKYLKQLQERVKTLEELTKKKSMESVVFVKKYELDSEGHNSSSDENFLGDPVDEPLPEIEARFSDKDVLLRIHCEKRNGVLEKTLAEIEKLHLSVINSSVMTFGTYALEITVIAQKDVEFSMTMKDLVKNLHSSLKLLNWLSRQSNTLKVSGSSPGDATFWLLYFHVFLHPTRRRTDPPLQFHPNNLISDLCRPTCTTNHVTTA</sequence>
<keyword evidence="6" id="KW-0539">Nucleus</keyword>
<evidence type="ECO:0000313" key="10">
    <source>
        <dbReference type="Proteomes" id="UP001642360"/>
    </source>
</evidence>
<proteinExistence type="predicted"/>
<dbReference type="AlphaFoldDB" id="A0ABC8S4U6"/>
<dbReference type="Proteomes" id="UP001642360">
    <property type="component" value="Unassembled WGS sequence"/>
</dbReference>
<organism evidence="9 10">
    <name type="scientific">Ilex paraguariensis</name>
    <name type="common">yerba mate</name>
    <dbReference type="NCBI Taxonomy" id="185542"/>
    <lineage>
        <taxon>Eukaryota</taxon>
        <taxon>Viridiplantae</taxon>
        <taxon>Streptophyta</taxon>
        <taxon>Embryophyta</taxon>
        <taxon>Tracheophyta</taxon>
        <taxon>Spermatophyta</taxon>
        <taxon>Magnoliopsida</taxon>
        <taxon>eudicotyledons</taxon>
        <taxon>Gunneridae</taxon>
        <taxon>Pentapetalae</taxon>
        <taxon>asterids</taxon>
        <taxon>campanulids</taxon>
        <taxon>Aquifoliales</taxon>
        <taxon>Aquifoliaceae</taxon>
        <taxon>Ilex</taxon>
    </lineage>
</organism>
<evidence type="ECO:0000256" key="7">
    <source>
        <dbReference type="SAM" id="Coils"/>
    </source>
</evidence>
<evidence type="ECO:0000256" key="3">
    <source>
        <dbReference type="ARBA" id="ARBA00023015"/>
    </source>
</evidence>
<comment type="subcellular location">
    <subcellularLocation>
        <location evidence="1">Nucleus</location>
    </subcellularLocation>
</comment>
<dbReference type="GO" id="GO:0003677">
    <property type="term" value="F:DNA binding"/>
    <property type="evidence" value="ECO:0007669"/>
    <property type="project" value="UniProtKB-KW"/>
</dbReference>
<keyword evidence="5" id="KW-0804">Transcription</keyword>
<dbReference type="SMART" id="SM00353">
    <property type="entry name" value="HLH"/>
    <property type="match status" value="1"/>
</dbReference>
<gene>
    <name evidence="9" type="ORF">ILEXP_LOCUS19397</name>
</gene>
<feature type="coiled-coil region" evidence="7">
    <location>
        <begin position="209"/>
        <end position="236"/>
    </location>
</feature>
<accession>A0ABC8S4U6</accession>
<dbReference type="InterPro" id="IPR052610">
    <property type="entry name" value="bHLH_transcription_regulator"/>
</dbReference>
<keyword evidence="3" id="KW-0805">Transcription regulation</keyword>
<dbReference type="GO" id="GO:0005634">
    <property type="term" value="C:nucleus"/>
    <property type="evidence" value="ECO:0007669"/>
    <property type="project" value="UniProtKB-SubCell"/>
</dbReference>
<dbReference type="InterPro" id="IPR011598">
    <property type="entry name" value="bHLH_dom"/>
</dbReference>
<name>A0ABC8S4U6_9AQUA</name>
<dbReference type="EMBL" id="CAUOFW020002108">
    <property type="protein sequence ID" value="CAK9151241.1"/>
    <property type="molecule type" value="Genomic_DNA"/>
</dbReference>
<protein>
    <recommendedName>
        <fullName evidence="8">BHLH domain-containing protein</fullName>
    </recommendedName>
</protein>
<dbReference type="CDD" id="cd11452">
    <property type="entry name" value="bHLH_AtNAI1_like"/>
    <property type="match status" value="1"/>
</dbReference>
<dbReference type="FunFam" id="4.10.280.10:FF:000095">
    <property type="entry name" value="Basic helix-loop-helix family protein"/>
    <property type="match status" value="1"/>
</dbReference>
<evidence type="ECO:0000256" key="5">
    <source>
        <dbReference type="ARBA" id="ARBA00023163"/>
    </source>
</evidence>
<dbReference type="InterPro" id="IPR036638">
    <property type="entry name" value="HLH_DNA-bd_sf"/>
</dbReference>
<evidence type="ECO:0000256" key="6">
    <source>
        <dbReference type="ARBA" id="ARBA00023242"/>
    </source>
</evidence>
<keyword evidence="4" id="KW-0238">DNA-binding</keyword>
<dbReference type="GO" id="GO:0006355">
    <property type="term" value="P:regulation of DNA-templated transcription"/>
    <property type="evidence" value="ECO:0007669"/>
    <property type="project" value="UniProtKB-ARBA"/>
</dbReference>
<dbReference type="PANTHER" id="PTHR45959">
    <property type="entry name" value="BHLH TRANSCRIPTION FACTOR"/>
    <property type="match status" value="1"/>
</dbReference>
<dbReference type="Pfam" id="PF22754">
    <property type="entry name" value="bHLH-TF_ACT-like_plant"/>
    <property type="match status" value="1"/>
</dbReference>
<evidence type="ECO:0000256" key="2">
    <source>
        <dbReference type="ARBA" id="ARBA00011738"/>
    </source>
</evidence>
<evidence type="ECO:0000256" key="1">
    <source>
        <dbReference type="ARBA" id="ARBA00004123"/>
    </source>
</evidence>
<comment type="caution">
    <text evidence="9">The sequence shown here is derived from an EMBL/GenBank/DDBJ whole genome shotgun (WGS) entry which is preliminary data.</text>
</comment>
<evidence type="ECO:0000313" key="9">
    <source>
        <dbReference type="EMBL" id="CAK9151241.1"/>
    </source>
</evidence>
<dbReference type="InterPro" id="IPR054502">
    <property type="entry name" value="bHLH-TF_ACT-like_plant"/>
</dbReference>
<evidence type="ECO:0000259" key="8">
    <source>
        <dbReference type="PROSITE" id="PS50888"/>
    </source>
</evidence>
<keyword evidence="7" id="KW-0175">Coiled coil</keyword>
<dbReference type="PANTHER" id="PTHR45959:SF25">
    <property type="entry name" value="BASIC HELIX LOOP HELIX (BHLH) DNA-BINDING FAMILY PROTEIN"/>
    <property type="match status" value="1"/>
</dbReference>
<dbReference type="Gene3D" id="4.10.280.10">
    <property type="entry name" value="Helix-loop-helix DNA-binding domain"/>
    <property type="match status" value="1"/>
</dbReference>
<dbReference type="PROSITE" id="PS50888">
    <property type="entry name" value="BHLH"/>
    <property type="match status" value="1"/>
</dbReference>
<comment type="subunit">
    <text evidence="2">Homodimer.</text>
</comment>
<feature type="domain" description="BHLH" evidence="8">
    <location>
        <begin position="170"/>
        <end position="219"/>
    </location>
</feature>
<dbReference type="SUPFAM" id="SSF47459">
    <property type="entry name" value="HLH, helix-loop-helix DNA-binding domain"/>
    <property type="match status" value="1"/>
</dbReference>
<evidence type="ECO:0000256" key="4">
    <source>
        <dbReference type="ARBA" id="ARBA00023125"/>
    </source>
</evidence>
<dbReference type="Pfam" id="PF00010">
    <property type="entry name" value="HLH"/>
    <property type="match status" value="1"/>
</dbReference>
<keyword evidence="10" id="KW-1185">Reference proteome</keyword>
<reference evidence="9 10" key="1">
    <citation type="submission" date="2024-02" db="EMBL/GenBank/DDBJ databases">
        <authorList>
            <person name="Vignale AGUSTIN F."/>
            <person name="Sosa J E."/>
            <person name="Modenutti C."/>
        </authorList>
    </citation>
    <scope>NUCLEOTIDE SEQUENCE [LARGE SCALE GENOMIC DNA]</scope>
</reference>